<dbReference type="RefSeq" id="WP_282910652.1">
    <property type="nucleotide sequence ID" value="NZ_JAGRPV010000001.1"/>
</dbReference>
<dbReference type="InterPro" id="IPR001119">
    <property type="entry name" value="SLH_dom"/>
</dbReference>
<dbReference type="PANTHER" id="PTHR43695">
    <property type="entry name" value="PUTATIVE (AFU_ORTHOLOGUE AFUA_2G17250)-RELATED"/>
    <property type="match status" value="1"/>
</dbReference>
<feature type="domain" description="SLH" evidence="3">
    <location>
        <begin position="467"/>
        <end position="499"/>
    </location>
</feature>
<evidence type="ECO:0000313" key="6">
    <source>
        <dbReference type="Proteomes" id="UP001161691"/>
    </source>
</evidence>
<evidence type="ECO:0000256" key="2">
    <source>
        <dbReference type="ARBA" id="ARBA00022801"/>
    </source>
</evidence>
<dbReference type="Pfam" id="PF00395">
    <property type="entry name" value="SLH"/>
    <property type="match status" value="1"/>
</dbReference>
<dbReference type="InterPro" id="IPR013830">
    <property type="entry name" value="SGNH_hydro"/>
</dbReference>
<name>A0ABT6TMZ8_9BACL</name>
<evidence type="ECO:0000259" key="4">
    <source>
        <dbReference type="Pfam" id="PF13472"/>
    </source>
</evidence>
<feature type="domain" description="SGNH hydrolase-type esterase" evidence="4">
    <location>
        <begin position="198"/>
        <end position="355"/>
    </location>
</feature>
<dbReference type="EMBL" id="JAGRPV010000001">
    <property type="protein sequence ID" value="MDI4647911.1"/>
    <property type="molecule type" value="Genomic_DNA"/>
</dbReference>
<evidence type="ECO:0000259" key="3">
    <source>
        <dbReference type="Pfam" id="PF00395"/>
    </source>
</evidence>
<evidence type="ECO:0000256" key="1">
    <source>
        <dbReference type="ARBA" id="ARBA00008668"/>
    </source>
</evidence>
<keyword evidence="2" id="KW-0378">Hydrolase</keyword>
<organism evidence="5 6">
    <name type="scientific">Cohnella hashimotonis</name>
    <dbReference type="NCBI Taxonomy" id="2826895"/>
    <lineage>
        <taxon>Bacteria</taxon>
        <taxon>Bacillati</taxon>
        <taxon>Bacillota</taxon>
        <taxon>Bacilli</taxon>
        <taxon>Bacillales</taxon>
        <taxon>Paenibacillaceae</taxon>
        <taxon>Cohnella</taxon>
    </lineage>
</organism>
<keyword evidence="6" id="KW-1185">Reference proteome</keyword>
<dbReference type="InterPro" id="IPR036514">
    <property type="entry name" value="SGNH_hydro_sf"/>
</dbReference>
<dbReference type="PANTHER" id="PTHR43695:SF1">
    <property type="entry name" value="RHAMNOGALACTURONAN ACETYLESTERASE"/>
    <property type="match status" value="1"/>
</dbReference>
<dbReference type="SUPFAM" id="SSF52266">
    <property type="entry name" value="SGNH hydrolase"/>
    <property type="match status" value="1"/>
</dbReference>
<protein>
    <submittedName>
        <fullName evidence="5">GDSL-type esterase/lipase family protein</fullName>
    </submittedName>
</protein>
<sequence>MTEGLAQKFNFTEQPKPGYLAVTLGADGRAPLYDPTVGYGFVEETCALPPRTVHTAGIRSDGSGFSIVETAFDAEPGFEADEYNRYGMAFRIDAPPGAYRIRVKLTSEAAQTTVSVSGMHGDRLLHDGHWDSAKLLPIRFKAEAADREWTYTYVNGYDAIEVEIEPTGIGVPVGLAEITLEPLPPQKREDGRVPNLFLLGDSTVKTYTFDEAPMSGWGQIIGSLFDADRVNVVNYSMGGRSFKNSYWEGRLNEILLEGRVGDYILIQFGHNDESYDEFRRFGRGSTEEMYAKYMTELYFPAIRARGLIPVMVTPMSRVDGDALSDVFTNSFVVRQFPALMKRLAEAAGITLVDLNAESLKFYNESGPDAVSAFVMSIEAGETPGKTNDGSYANGHPANKIDGTHYKEALAKPFARIVATELCRLGQAGDLTAGAISSLLLPAVNDAASTGDWSAIFPEMTQDTTTGPDAYYRNQIEKLIQLGIMHKDAQGNFRPDESMTVSAFTLALSLAFGVALSSISDYPDGELTRETMAAILADAYHARFPADKPRFMTDYNGASVVPGDPGYDPNLDSGARGAMYYPLVSFGQLTDTEAMAPELFAKAKEAYELGLIRSEAGIARGRKANGTAFEPKTVVTRAKAAKALYFMWVLRQDVLGENQVSALD</sequence>
<reference evidence="5" key="1">
    <citation type="submission" date="2023-04" db="EMBL/GenBank/DDBJ databases">
        <title>Comparative genomic analysis of Cohnella hashimotonis sp. nov., isolated from the International Space Station.</title>
        <authorList>
            <person name="Venkateswaran K."/>
            <person name="Simpson A."/>
        </authorList>
    </citation>
    <scope>NUCLEOTIDE SEQUENCE</scope>
    <source>
        <strain evidence="5">F6_2S_P_1</strain>
    </source>
</reference>
<accession>A0ABT6TMZ8</accession>
<dbReference type="Proteomes" id="UP001161691">
    <property type="component" value="Unassembled WGS sequence"/>
</dbReference>
<dbReference type="Pfam" id="PF13472">
    <property type="entry name" value="Lipase_GDSL_2"/>
    <property type="match status" value="1"/>
</dbReference>
<comment type="caution">
    <text evidence="5">The sequence shown here is derived from an EMBL/GenBank/DDBJ whole genome shotgun (WGS) entry which is preliminary data.</text>
</comment>
<evidence type="ECO:0000313" key="5">
    <source>
        <dbReference type="EMBL" id="MDI4647911.1"/>
    </source>
</evidence>
<comment type="similarity">
    <text evidence="1">Belongs to the 'GDSL' lipolytic enzyme family.</text>
</comment>
<dbReference type="InterPro" id="IPR037459">
    <property type="entry name" value="RhgT-like"/>
</dbReference>
<gene>
    <name evidence="5" type="ORF">KB449_23370</name>
</gene>
<dbReference type="Gene3D" id="3.40.50.1110">
    <property type="entry name" value="SGNH hydrolase"/>
    <property type="match status" value="1"/>
</dbReference>
<proteinExistence type="inferred from homology"/>